<keyword evidence="6" id="KW-1185">Reference proteome</keyword>
<organism evidence="5 6">
    <name type="scientific">Pygocentrus nattereri</name>
    <name type="common">Red-bellied piranha</name>
    <dbReference type="NCBI Taxonomy" id="42514"/>
    <lineage>
        <taxon>Eukaryota</taxon>
        <taxon>Metazoa</taxon>
        <taxon>Chordata</taxon>
        <taxon>Craniata</taxon>
        <taxon>Vertebrata</taxon>
        <taxon>Euteleostomi</taxon>
        <taxon>Actinopterygii</taxon>
        <taxon>Neopterygii</taxon>
        <taxon>Teleostei</taxon>
        <taxon>Ostariophysi</taxon>
        <taxon>Characiformes</taxon>
        <taxon>Characoidei</taxon>
        <taxon>Pygocentrus</taxon>
    </lineage>
</organism>
<dbReference type="CDD" id="cd10229">
    <property type="entry name" value="ASKHA_NBD_HSP70_HSPA12"/>
    <property type="match status" value="1"/>
</dbReference>
<evidence type="ECO:0000256" key="4">
    <source>
        <dbReference type="SAM" id="MobiDB-lite"/>
    </source>
</evidence>
<dbReference type="InterPro" id="IPR013126">
    <property type="entry name" value="Hsp_70_fam"/>
</dbReference>
<evidence type="ECO:0000313" key="6">
    <source>
        <dbReference type="Proteomes" id="UP001501920"/>
    </source>
</evidence>
<name>A0A3B4E9H0_PYGNA</name>
<reference evidence="5 6" key="1">
    <citation type="submission" date="2020-10" db="EMBL/GenBank/DDBJ databases">
        <title>Pygocentrus nattereri (red-bellied piranha) genome, fPygNat1, primary haplotype.</title>
        <authorList>
            <person name="Myers G."/>
            <person name="Meyer A."/>
            <person name="Karagic N."/>
            <person name="Pippel M."/>
            <person name="Winkler S."/>
            <person name="Tracey A."/>
            <person name="Wood J."/>
            <person name="Formenti G."/>
            <person name="Howe K."/>
            <person name="Fedrigo O."/>
            <person name="Jarvis E.D."/>
        </authorList>
    </citation>
    <scope>NUCLEOTIDE SEQUENCE [LARGE SCALE GENOMIC DNA]</scope>
</reference>
<feature type="compositionally biased region" description="Polar residues" evidence="4">
    <location>
        <begin position="127"/>
        <end position="141"/>
    </location>
</feature>
<dbReference type="PANTHER" id="PTHR14187">
    <property type="entry name" value="ALPHA KINASE/ELONGATION FACTOR 2 KINASE"/>
    <property type="match status" value="1"/>
</dbReference>
<protein>
    <recommendedName>
        <fullName evidence="7">Heat shock 70 kDa protein 12A</fullName>
    </recommendedName>
</protein>
<accession>A0A3B4E9H0</accession>
<dbReference type="GO" id="GO:0140662">
    <property type="term" value="F:ATP-dependent protein folding chaperone"/>
    <property type="evidence" value="ECO:0007669"/>
    <property type="project" value="InterPro"/>
</dbReference>
<feature type="region of interest" description="Disordered" evidence="4">
    <location>
        <begin position="27"/>
        <end position="150"/>
    </location>
</feature>
<evidence type="ECO:0000256" key="3">
    <source>
        <dbReference type="ARBA" id="ARBA00022840"/>
    </source>
</evidence>
<evidence type="ECO:0008006" key="7">
    <source>
        <dbReference type="Google" id="ProtNLM"/>
    </source>
</evidence>
<dbReference type="Gene3D" id="3.30.420.40">
    <property type="match status" value="2"/>
</dbReference>
<reference evidence="5" key="2">
    <citation type="submission" date="2025-08" db="UniProtKB">
        <authorList>
            <consortium name="Ensembl"/>
        </authorList>
    </citation>
    <scope>IDENTIFICATION</scope>
</reference>
<evidence type="ECO:0000313" key="5">
    <source>
        <dbReference type="Ensembl" id="ENSPNAP00000031934.2"/>
    </source>
</evidence>
<feature type="compositionally biased region" description="Basic and acidic residues" evidence="4">
    <location>
        <begin position="88"/>
        <end position="107"/>
    </location>
</feature>
<feature type="compositionally biased region" description="Basic and acidic residues" evidence="4">
    <location>
        <begin position="27"/>
        <end position="38"/>
    </location>
</feature>
<sequence length="746" mass="84848">MDQHKQRIANLRLENEKCNKKLEDLRQENRNLKSENSKLRSQLQDIQNELPSREVRSPPQDRQNELPSPKERSPPQDSQNELPSPKESMSKAVDHKLESSDESRESEPPTVLKKRVTKKHWVKLPFQLSSTENDGQQPQETNADDPKSCWMQSEDVTKKPLKQCTSPAKAFSPRTQPKVSLVSIGIDFGTAFTGYSFGFKGAKQIRQPKWGEEYGMNTPKTPTCILFDENKNFLKFGYDAIMYYTRQTRRNEAKKLFLFDDFKMELYGKVLHRDSMMTAKNGKKMRAMKVFSESLKFMKDHALDMMGKHTAGVTYSASDATWVLTVPAIWSSAAKQFMTEAATEAGLVTESEPERLIVALEPEAASVWCKQLPKEGFMEGDLTEAETIEQVPGTQYMVVDCGGGTIDITVHEVVEGGHLKELHRVSGNNMGGQTVDKNFKAFIREIFSEKVFDEFEKHHPSELQRLMYDFSICKRYDGEVLVQCPYSLQQIASKVDDIEAYFSRDNDVDWESGQILLSGAKLKDLHEDSVRGIESLMKEILKKPTLNIRYIFLVGGFALSPYVNRFVKEKFGSKCQVLCPVDAQMAIVNGAVMFGMMPNVVESRISVFTYGIAVVHFFDKIKHKGKSKYVSKDGVHYCDVCFHCLVKKDESIPFDEAEQYIFNALEIDQRELPFSFYCTEKETAEFVDEEGMRKIGSLVVSMPKISQGRNRSVILEIKFGFTEMQATATDVDSGETTSVKMDFMSK</sequence>
<dbReference type="SUPFAM" id="SSF53067">
    <property type="entry name" value="Actin-like ATPase domain"/>
    <property type="match status" value="2"/>
</dbReference>
<evidence type="ECO:0000256" key="1">
    <source>
        <dbReference type="ARBA" id="ARBA00007381"/>
    </source>
</evidence>
<reference evidence="5" key="3">
    <citation type="submission" date="2025-09" db="UniProtKB">
        <authorList>
            <consortium name="Ensembl"/>
        </authorList>
    </citation>
    <scope>IDENTIFICATION</scope>
</reference>
<dbReference type="Ensembl" id="ENSPNAT00000021378.2">
    <property type="protein sequence ID" value="ENSPNAP00000031934.2"/>
    <property type="gene ID" value="ENSPNAG00000019566.2"/>
</dbReference>
<dbReference type="GO" id="GO:0005524">
    <property type="term" value="F:ATP binding"/>
    <property type="evidence" value="ECO:0007669"/>
    <property type="project" value="UniProtKB-KW"/>
</dbReference>
<keyword evidence="3" id="KW-0067">ATP-binding</keyword>
<comment type="similarity">
    <text evidence="1">Belongs to the heat shock protein 70 family.</text>
</comment>
<evidence type="ECO:0000256" key="2">
    <source>
        <dbReference type="ARBA" id="ARBA00022741"/>
    </source>
</evidence>
<dbReference type="GeneTree" id="ENSGT00940000154551"/>
<dbReference type="Proteomes" id="UP001501920">
    <property type="component" value="Chromosome 6"/>
</dbReference>
<feature type="compositionally biased region" description="Polar residues" evidence="4">
    <location>
        <begin position="39"/>
        <end position="50"/>
    </location>
</feature>
<feature type="compositionally biased region" description="Basic and acidic residues" evidence="4">
    <location>
        <begin position="62"/>
        <end position="74"/>
    </location>
</feature>
<proteinExistence type="inferred from homology"/>
<feature type="compositionally biased region" description="Basic residues" evidence="4">
    <location>
        <begin position="112"/>
        <end position="122"/>
    </location>
</feature>
<dbReference type="PANTHER" id="PTHR14187:SF5">
    <property type="entry name" value="HEAT SHOCK 70 KDA PROTEIN 12A"/>
    <property type="match status" value="1"/>
</dbReference>
<dbReference type="AlphaFoldDB" id="A0A3B4E9H0"/>
<keyword evidence="2" id="KW-0547">Nucleotide-binding</keyword>
<dbReference type="InterPro" id="IPR043129">
    <property type="entry name" value="ATPase_NBD"/>
</dbReference>
<dbReference type="Pfam" id="PF00012">
    <property type="entry name" value="HSP70"/>
    <property type="match status" value="1"/>
</dbReference>